<feature type="domain" description="AMP-dependent synthetase/ligase" evidence="2">
    <location>
        <begin position="133"/>
        <end position="305"/>
    </location>
</feature>
<proteinExistence type="predicted"/>
<sequence length="563" mass="61769">MVEQQGLTTVMTRRQGADAVVAWVAGQARTRAEFEHDVAAWAWMFQAQAGQRVALLAEDTYTFAAALMGAWQADKTVVLPGDAQPQTVRRLAEAVDIHAADLPQGCWPIPKAEHRPWRFVDLDLQRHRLVVQTSGSSGEPLDIAKQLKQLDAEVRTLEAAFGGLMSDPALKVLATVSHQHIYGLLFQVLWPLSSGRALVAGRLEYPEAILAAMSQGPNVLVASPAHLKRFPDALPWGQVRGHTRAVFSSGGPLLPDASQEVHRLTGLSPIEVYGSSETGGIAWRQRAEHGDIWRPFAAVQLRQVDGLLEVASPNLPDAAPWLTSDLVRLHEDGCFELLGRADRIVKVEEKRISLTAVERMLMAQDSVREVKVLPLTEADRVRLAAVVVLSGAGELALQTHGKKALTDQLKQALLQVVERVALPRRWRFVATLPTNAQGKVTEALLTQLFRPERPSVQWLHRGATEAQAVLDIVPELAVFDGHFPGSPLLPGVAQLDWAIALGRECFAPAGVFTRVDVLKFQVPIFPGCRVHLHLHWDAAKSVLSFQYLSGEQKHASARVIFHA</sequence>
<dbReference type="Pfam" id="PF22818">
    <property type="entry name" value="ApeI-like"/>
    <property type="match status" value="1"/>
</dbReference>
<dbReference type="Gene3D" id="3.10.129.10">
    <property type="entry name" value="Hotdog Thioesterase"/>
    <property type="match status" value="1"/>
</dbReference>
<keyword evidence="1" id="KW-0436">Ligase</keyword>
<dbReference type="RefSeq" id="WP_210805427.1">
    <property type="nucleotide sequence ID" value="NZ_JAGQDG010000001.1"/>
</dbReference>
<comment type="caution">
    <text evidence="4">The sequence shown here is derived from an EMBL/GenBank/DDBJ whole genome shotgun (WGS) entry which is preliminary data.</text>
</comment>
<protein>
    <submittedName>
        <fullName evidence="4">AMP-binding protein</fullName>
    </submittedName>
</protein>
<evidence type="ECO:0000313" key="4">
    <source>
        <dbReference type="EMBL" id="MBQ0933976.1"/>
    </source>
</evidence>
<feature type="domain" description="ApeI dehydratase-like" evidence="3">
    <location>
        <begin position="463"/>
        <end position="556"/>
    </location>
</feature>
<dbReference type="InterPro" id="IPR029069">
    <property type="entry name" value="HotDog_dom_sf"/>
</dbReference>
<dbReference type="InterPro" id="IPR050237">
    <property type="entry name" value="ATP-dep_AMP-bd_enzyme"/>
</dbReference>
<gene>
    <name evidence="4" type="ORF">KAK11_01460</name>
</gene>
<evidence type="ECO:0000256" key="1">
    <source>
        <dbReference type="ARBA" id="ARBA00022598"/>
    </source>
</evidence>
<dbReference type="PANTHER" id="PTHR43767">
    <property type="entry name" value="LONG-CHAIN-FATTY-ACID--COA LIGASE"/>
    <property type="match status" value="1"/>
</dbReference>
<organism evidence="4 5">
    <name type="scientific">Ideonella paludis</name>
    <dbReference type="NCBI Taxonomy" id="1233411"/>
    <lineage>
        <taxon>Bacteria</taxon>
        <taxon>Pseudomonadati</taxon>
        <taxon>Pseudomonadota</taxon>
        <taxon>Betaproteobacteria</taxon>
        <taxon>Burkholderiales</taxon>
        <taxon>Sphaerotilaceae</taxon>
        <taxon>Ideonella</taxon>
    </lineage>
</organism>
<evidence type="ECO:0000313" key="5">
    <source>
        <dbReference type="Proteomes" id="UP000672097"/>
    </source>
</evidence>
<dbReference type="PANTHER" id="PTHR43767:SF8">
    <property type="entry name" value="LONG-CHAIN-FATTY-ACID--COA LIGASE"/>
    <property type="match status" value="1"/>
</dbReference>
<dbReference type="Proteomes" id="UP000672097">
    <property type="component" value="Unassembled WGS sequence"/>
</dbReference>
<accession>A0ABS5DS58</accession>
<evidence type="ECO:0000259" key="2">
    <source>
        <dbReference type="Pfam" id="PF00501"/>
    </source>
</evidence>
<dbReference type="SUPFAM" id="SSF56801">
    <property type="entry name" value="Acetyl-CoA synthetase-like"/>
    <property type="match status" value="1"/>
</dbReference>
<evidence type="ECO:0000259" key="3">
    <source>
        <dbReference type="Pfam" id="PF22818"/>
    </source>
</evidence>
<name>A0ABS5DS58_9BURK</name>
<keyword evidence="5" id="KW-1185">Reference proteome</keyword>
<dbReference type="Pfam" id="PF00501">
    <property type="entry name" value="AMP-binding"/>
    <property type="match status" value="1"/>
</dbReference>
<dbReference type="EMBL" id="JAGQDG010000001">
    <property type="protein sequence ID" value="MBQ0933976.1"/>
    <property type="molecule type" value="Genomic_DNA"/>
</dbReference>
<dbReference type="Gene3D" id="3.30.300.30">
    <property type="match status" value="1"/>
</dbReference>
<dbReference type="Gene3D" id="3.40.50.12780">
    <property type="entry name" value="N-terminal domain of ligase-like"/>
    <property type="match status" value="1"/>
</dbReference>
<dbReference type="InterPro" id="IPR054545">
    <property type="entry name" value="ApeI-like"/>
</dbReference>
<dbReference type="SUPFAM" id="SSF54637">
    <property type="entry name" value="Thioesterase/thiol ester dehydrase-isomerase"/>
    <property type="match status" value="1"/>
</dbReference>
<dbReference type="InterPro" id="IPR042099">
    <property type="entry name" value="ANL_N_sf"/>
</dbReference>
<dbReference type="InterPro" id="IPR000873">
    <property type="entry name" value="AMP-dep_synth/lig_dom"/>
</dbReference>
<dbReference type="InterPro" id="IPR045851">
    <property type="entry name" value="AMP-bd_C_sf"/>
</dbReference>
<reference evidence="4 5" key="1">
    <citation type="submission" date="2021-04" db="EMBL/GenBank/DDBJ databases">
        <title>The genome sequence of type strain Ideonella paludis KCTC 32238.</title>
        <authorList>
            <person name="Liu Y."/>
        </authorList>
    </citation>
    <scope>NUCLEOTIDE SEQUENCE [LARGE SCALE GENOMIC DNA]</scope>
    <source>
        <strain evidence="4 5">KCTC 32238</strain>
    </source>
</reference>